<reference evidence="8" key="1">
    <citation type="journal article" date="2017" name="bioRxiv">
        <title>Comparative analysis of the genomes of Stylophora pistillata and Acropora digitifera provides evidence for extensive differences between species of corals.</title>
        <authorList>
            <person name="Voolstra C.R."/>
            <person name="Li Y."/>
            <person name="Liew Y.J."/>
            <person name="Baumgarten S."/>
            <person name="Zoccola D."/>
            <person name="Flot J.-F."/>
            <person name="Tambutte S."/>
            <person name="Allemand D."/>
            <person name="Aranda M."/>
        </authorList>
    </citation>
    <scope>NUCLEOTIDE SEQUENCE [LARGE SCALE GENOMIC DNA]</scope>
</reference>
<dbReference type="Proteomes" id="UP000225706">
    <property type="component" value="Unassembled WGS sequence"/>
</dbReference>
<evidence type="ECO:0000313" key="7">
    <source>
        <dbReference type="EMBL" id="PFX19484.1"/>
    </source>
</evidence>
<evidence type="ECO:0000256" key="3">
    <source>
        <dbReference type="ARBA" id="ARBA00022448"/>
    </source>
</evidence>
<evidence type="ECO:0000256" key="6">
    <source>
        <dbReference type="SAM" id="MobiDB-lite"/>
    </source>
</evidence>
<keyword evidence="4" id="KW-0967">Endosome</keyword>
<dbReference type="EMBL" id="LSMT01000358">
    <property type="protein sequence ID" value="PFX19484.1"/>
    <property type="molecule type" value="Genomic_DNA"/>
</dbReference>
<dbReference type="AlphaFoldDB" id="A0A2B4RM35"/>
<sequence>MAAYEWVARTRRYEKEKNVLPSEAAHDHPLKLGSVINVDNTRKKSSASSDSSSKSAPAADPLSFIQAKPDTFDGLDPLSMFAAQEASTKKTTPSSTPGSKKEQSSSISNEDTSKSSFEPWLNKRLGILAKYTTSQKLSITTSFLSSSEKSEKMVIKQQTTVADKVKHRLEQLDDFEDGSIKEMLNLSQQDYVKRIEELNQALITAWESDQRVKALKIAIQCAKLLADVSVIQFYPSKFVLVTDILDTFGKLVYERIFRKSSTFTPGSNIPTMLPENFTPDQVPDSAKETCRNWFYKIASVRELIPRFEFSQALVRLTKMIRGIGDPLVAVYARTYICRVGILVAPDVCDHLIENLFSFIVSYKQLQGDTVQNILAEQRLEMPQYLQLYPPALDWILQCVAQKSPESTLTDILNRCKKECNSALLLNSIITAFKSEYIAERALQFTELIRNCEEAGFPKHHLYKSLGMNLSLCDPPEAQRLQILSEDYIACAEAWIEYVCKNFTVSTTVGDSTKLGRVIRNIPLIFDHHN</sequence>
<keyword evidence="5" id="KW-0653">Protein transport</keyword>
<keyword evidence="8" id="KW-1185">Reference proteome</keyword>
<dbReference type="STRING" id="50429.A0A2B4RM35"/>
<protein>
    <submittedName>
        <fullName evidence="7">UPF0505 protein C16orf62</fullName>
    </submittedName>
</protein>
<dbReference type="GO" id="GO:0032456">
    <property type="term" value="P:endocytic recycling"/>
    <property type="evidence" value="ECO:0007669"/>
    <property type="project" value="InterPro"/>
</dbReference>
<feature type="region of interest" description="Disordered" evidence="6">
    <location>
        <begin position="84"/>
        <end position="116"/>
    </location>
</feature>
<proteinExistence type="inferred from homology"/>
<evidence type="ECO:0000256" key="1">
    <source>
        <dbReference type="ARBA" id="ARBA00004177"/>
    </source>
</evidence>
<evidence type="ECO:0000313" key="8">
    <source>
        <dbReference type="Proteomes" id="UP000225706"/>
    </source>
</evidence>
<comment type="subcellular location">
    <subcellularLocation>
        <location evidence="1">Endosome</location>
    </subcellularLocation>
</comment>
<feature type="region of interest" description="Disordered" evidence="6">
    <location>
        <begin position="15"/>
        <end position="62"/>
    </location>
</feature>
<organism evidence="7 8">
    <name type="scientific">Stylophora pistillata</name>
    <name type="common">Smooth cauliflower coral</name>
    <dbReference type="NCBI Taxonomy" id="50429"/>
    <lineage>
        <taxon>Eukaryota</taxon>
        <taxon>Metazoa</taxon>
        <taxon>Cnidaria</taxon>
        <taxon>Anthozoa</taxon>
        <taxon>Hexacorallia</taxon>
        <taxon>Scleractinia</taxon>
        <taxon>Astrocoeniina</taxon>
        <taxon>Pocilloporidae</taxon>
        <taxon>Stylophora</taxon>
    </lineage>
</organism>
<feature type="compositionally biased region" description="Low complexity" evidence="6">
    <location>
        <begin position="89"/>
        <end position="98"/>
    </location>
</feature>
<dbReference type="PANTHER" id="PTHR13673">
    <property type="entry name" value="ESOPHAGEAL CANCER ASSOCIATED PROTEIN"/>
    <property type="match status" value="1"/>
</dbReference>
<comment type="caution">
    <text evidence="7">The sequence shown here is derived from an EMBL/GenBank/DDBJ whole genome shotgun (WGS) entry which is preliminary data.</text>
</comment>
<dbReference type="PANTHER" id="PTHR13673:SF0">
    <property type="entry name" value="VPS35 ENDOSOMAL PROTEIN-SORTING FACTOR-LIKE"/>
    <property type="match status" value="1"/>
</dbReference>
<dbReference type="InterPro" id="IPR029705">
    <property type="entry name" value="VPS35L"/>
</dbReference>
<dbReference type="OrthoDB" id="1734063at2759"/>
<accession>A0A2B4RM35</accession>
<feature type="compositionally biased region" description="Low complexity" evidence="6">
    <location>
        <begin position="46"/>
        <end position="61"/>
    </location>
</feature>
<evidence type="ECO:0000256" key="2">
    <source>
        <dbReference type="ARBA" id="ARBA00010704"/>
    </source>
</evidence>
<dbReference type="GO" id="GO:0015031">
    <property type="term" value="P:protein transport"/>
    <property type="evidence" value="ECO:0007669"/>
    <property type="project" value="UniProtKB-KW"/>
</dbReference>
<gene>
    <name evidence="7" type="ORF">AWC38_SpisGene16104</name>
</gene>
<evidence type="ECO:0000256" key="5">
    <source>
        <dbReference type="ARBA" id="ARBA00022927"/>
    </source>
</evidence>
<feature type="compositionally biased region" description="Polar residues" evidence="6">
    <location>
        <begin position="104"/>
        <end position="116"/>
    </location>
</feature>
<keyword evidence="3" id="KW-0813">Transport</keyword>
<dbReference type="GO" id="GO:0005768">
    <property type="term" value="C:endosome"/>
    <property type="evidence" value="ECO:0007669"/>
    <property type="project" value="UniProtKB-SubCell"/>
</dbReference>
<evidence type="ECO:0000256" key="4">
    <source>
        <dbReference type="ARBA" id="ARBA00022753"/>
    </source>
</evidence>
<name>A0A2B4RM35_STYPI</name>
<comment type="similarity">
    <text evidence="2">Belongs to the VPS35L family.</text>
</comment>
<feature type="compositionally biased region" description="Basic and acidic residues" evidence="6">
    <location>
        <begin position="15"/>
        <end position="30"/>
    </location>
</feature>